<protein>
    <submittedName>
        <fullName evidence="2">Uncharacterized protein</fullName>
    </submittedName>
</protein>
<evidence type="ECO:0000313" key="2">
    <source>
        <dbReference type="EMBL" id="QMV71982.1"/>
    </source>
</evidence>
<dbReference type="RefSeq" id="WP_182326408.1">
    <property type="nucleotide sequence ID" value="NZ_CP058554.1"/>
</dbReference>
<evidence type="ECO:0000313" key="3">
    <source>
        <dbReference type="Proteomes" id="UP000515240"/>
    </source>
</evidence>
<evidence type="ECO:0000256" key="1">
    <source>
        <dbReference type="SAM" id="SignalP"/>
    </source>
</evidence>
<accession>A0A7G5EDA7</accession>
<proteinExistence type="predicted"/>
<sequence length="471" mass="52494">MRRILCQALACSALLWGAQSHAQIALFAPPGVHPEFVGKVATAHINVHSPEDLEKNLQAVKGTATRLDLDLGPVLNSRKPLDQIPTRYHAIDANGARTGWQQKSMAPQEHNKLRVIPKDAEARKILQPYMAVIKRYQAQVATVFIADEPYLHGIPKADLERIATTVRTMLREQGIKNIKLGVIFASGMVNAEFAKMVDQEAVRYVQTIDGHRNTLSNLGDQASAADLQWLKDIVQFRLTTYDNAGNLYTGGGVPRGYDLYGFDFYLSTALQDRLYEHMLPLLKKQVRGGECDISAYTTMSELRAQLSFYQDGPVRQASAADKAAGRPTPQQQDKVLLDQLYQCRMTAATEMMRKEIAKIGSKGKILVLTESSNNGVLEFDARQNIEKGQPERLVESRVLDEVQRGLDFYQAQRKKGDVAALEFFTFDNTFDQTIQLDIGGFVDMPGVKKLIFDSAQREMCQSGVAAACQKR</sequence>
<reference evidence="2 3" key="1">
    <citation type="journal article" date="2020" name="G3 (Bethesda)">
        <title>CeMbio - The Caenorhabditis elegans Microbiome Resource.</title>
        <authorList>
            <person name="Dirksen P."/>
            <person name="Assie A."/>
            <person name="Zimmermann J."/>
            <person name="Zhang F."/>
            <person name="Tietje A.M."/>
            <person name="Marsh S.A."/>
            <person name="Felix M.A."/>
            <person name="Shapira M."/>
            <person name="Kaleta C."/>
            <person name="Schulenburg H."/>
            <person name="Samuel B."/>
        </authorList>
    </citation>
    <scope>NUCLEOTIDE SEQUENCE [LARGE SCALE GENOMIC DNA]</scope>
    <source>
        <strain evidence="2 3">BIGb0172</strain>
    </source>
</reference>
<name>A0A7G5EDA7_9BURK</name>
<dbReference type="Proteomes" id="UP000515240">
    <property type="component" value="Chromosome"/>
</dbReference>
<feature type="signal peptide" evidence="1">
    <location>
        <begin position="1"/>
        <end position="22"/>
    </location>
</feature>
<organism evidence="2 3">
    <name type="scientific">Comamonas piscis</name>
    <dbReference type="NCBI Taxonomy" id="1562974"/>
    <lineage>
        <taxon>Bacteria</taxon>
        <taxon>Pseudomonadati</taxon>
        <taxon>Pseudomonadota</taxon>
        <taxon>Betaproteobacteria</taxon>
        <taxon>Burkholderiales</taxon>
        <taxon>Comamonadaceae</taxon>
        <taxon>Comamonas</taxon>
    </lineage>
</organism>
<dbReference type="AlphaFoldDB" id="A0A7G5EDA7"/>
<keyword evidence="3" id="KW-1185">Reference proteome</keyword>
<keyword evidence="1" id="KW-0732">Signal</keyword>
<dbReference type="KEGG" id="cpis:HS961_03565"/>
<dbReference type="EMBL" id="CP058554">
    <property type="protein sequence ID" value="QMV71982.1"/>
    <property type="molecule type" value="Genomic_DNA"/>
</dbReference>
<gene>
    <name evidence="2" type="ORF">HS961_03565</name>
</gene>
<feature type="chain" id="PRO_5028961999" evidence="1">
    <location>
        <begin position="23"/>
        <end position="471"/>
    </location>
</feature>